<feature type="transmembrane region" description="Helical" evidence="5">
    <location>
        <begin position="92"/>
        <end position="110"/>
    </location>
</feature>
<dbReference type="EMBL" id="SBIQ01000127">
    <property type="protein sequence ID" value="KAF7683117.1"/>
    <property type="molecule type" value="Genomic_DNA"/>
</dbReference>
<gene>
    <name evidence="6" type="ORF">TCON_1665</name>
</gene>
<protein>
    <submittedName>
        <fullName evidence="6">Uncharacterized protein</fullName>
    </submittedName>
</protein>
<keyword evidence="3 5" id="KW-1133">Transmembrane helix</keyword>
<comment type="caution">
    <text evidence="6">The sequence shown here is derived from an EMBL/GenBank/DDBJ whole genome shotgun (WGS) entry which is preliminary data.</text>
</comment>
<evidence type="ECO:0000256" key="5">
    <source>
        <dbReference type="SAM" id="Phobius"/>
    </source>
</evidence>
<evidence type="ECO:0000256" key="1">
    <source>
        <dbReference type="ARBA" id="ARBA00004141"/>
    </source>
</evidence>
<feature type="transmembrane region" description="Helical" evidence="5">
    <location>
        <begin position="117"/>
        <end position="134"/>
    </location>
</feature>
<evidence type="ECO:0000313" key="6">
    <source>
        <dbReference type="EMBL" id="KAF7683117.1"/>
    </source>
</evidence>
<organism evidence="6 7">
    <name type="scientific">Astathelohania contejeani</name>
    <dbReference type="NCBI Taxonomy" id="164912"/>
    <lineage>
        <taxon>Eukaryota</taxon>
        <taxon>Fungi</taxon>
        <taxon>Fungi incertae sedis</taxon>
        <taxon>Microsporidia</taxon>
        <taxon>Astathelohaniidae</taxon>
        <taxon>Astathelohania</taxon>
    </lineage>
</organism>
<name>A0ABQ7HYA1_9MICR</name>
<feature type="transmembrane region" description="Helical" evidence="5">
    <location>
        <begin position="44"/>
        <end position="64"/>
    </location>
</feature>
<comment type="subcellular location">
    <subcellularLocation>
        <location evidence="1">Membrane</location>
        <topology evidence="1">Multi-pass membrane protein</topology>
    </subcellularLocation>
</comment>
<feature type="transmembrane region" description="Helical" evidence="5">
    <location>
        <begin position="12"/>
        <end position="32"/>
    </location>
</feature>
<evidence type="ECO:0000313" key="7">
    <source>
        <dbReference type="Proteomes" id="UP001516464"/>
    </source>
</evidence>
<keyword evidence="7" id="KW-1185">Reference proteome</keyword>
<keyword evidence="2 5" id="KW-0812">Transmembrane</keyword>
<reference evidence="6 7" key="1">
    <citation type="submission" date="2019-01" db="EMBL/GenBank/DDBJ databases">
        <title>Genomes sequencing and comparative genomics of infectious freshwater microsporidia, Cucumispora dikerogammari and Thelohania contejeani.</title>
        <authorList>
            <person name="Cormier A."/>
            <person name="Giraud I."/>
            <person name="Wattier R."/>
            <person name="Teixeira M."/>
            <person name="Grandjean F."/>
            <person name="Rigaud T."/>
            <person name="Cordaux R."/>
        </authorList>
    </citation>
    <scope>NUCLEOTIDE SEQUENCE [LARGE SCALE GENOMIC DNA]</scope>
    <source>
        <strain evidence="6">T1</strain>
        <tissue evidence="6">Spores</tissue>
    </source>
</reference>
<accession>A0ABQ7HYA1</accession>
<dbReference type="InterPro" id="IPR007203">
    <property type="entry name" value="ORMDL"/>
</dbReference>
<proteinExistence type="predicted"/>
<dbReference type="Pfam" id="PF04061">
    <property type="entry name" value="ORMDL"/>
    <property type="match status" value="1"/>
</dbReference>
<dbReference type="Proteomes" id="UP001516464">
    <property type="component" value="Unassembled WGS sequence"/>
</dbReference>
<dbReference type="PANTHER" id="PTHR12665">
    <property type="entry name" value="ORMDL PROTEINS"/>
    <property type="match status" value="1"/>
</dbReference>
<sequence length="144" mass="17265">MKFDPPLDVSQNIAWTLQNGSFTFHIIITVLVRILYCELIGEQISWPLTILTYNFLTFIFFHWIEGDPFDSRYRSYTFWEQLVEQLEPSTVVAFYTLFPIVLFLIANRLVQWTKLTFYLSFFSLCLVVIPKFRFMNHKRILDNC</sequence>
<evidence type="ECO:0000256" key="4">
    <source>
        <dbReference type="ARBA" id="ARBA00023136"/>
    </source>
</evidence>
<evidence type="ECO:0000256" key="2">
    <source>
        <dbReference type="ARBA" id="ARBA00022692"/>
    </source>
</evidence>
<keyword evidence="4 5" id="KW-0472">Membrane</keyword>
<evidence type="ECO:0000256" key="3">
    <source>
        <dbReference type="ARBA" id="ARBA00022989"/>
    </source>
</evidence>